<evidence type="ECO:0000313" key="2">
    <source>
        <dbReference type="EMBL" id="GIM66702.1"/>
    </source>
</evidence>
<comment type="caution">
    <text evidence="2">The sequence shown here is derived from an EMBL/GenBank/DDBJ whole genome shotgun (WGS) entry which is preliminary data.</text>
</comment>
<dbReference type="RefSeq" id="WP_212988440.1">
    <property type="nucleotide sequence ID" value="NZ_BAABEA010000019.1"/>
</dbReference>
<dbReference type="Proteomes" id="UP000681340">
    <property type="component" value="Unassembled WGS sequence"/>
</dbReference>
<accession>A0A919S886</accession>
<proteinExistence type="predicted"/>
<keyword evidence="3" id="KW-1185">Reference proteome</keyword>
<protein>
    <submittedName>
        <fullName evidence="2">Uncharacterized protein</fullName>
    </submittedName>
</protein>
<evidence type="ECO:0000313" key="3">
    <source>
        <dbReference type="Proteomes" id="UP000681340"/>
    </source>
</evidence>
<dbReference type="AlphaFoldDB" id="A0A919S886"/>
<evidence type="ECO:0000256" key="1">
    <source>
        <dbReference type="SAM" id="MobiDB-lite"/>
    </source>
</evidence>
<reference evidence="2" key="1">
    <citation type="submission" date="2021-03" db="EMBL/GenBank/DDBJ databases">
        <title>Whole genome shotgun sequence of Actinoplanes auranticolor NBRC 12245.</title>
        <authorList>
            <person name="Komaki H."/>
            <person name="Tamura T."/>
        </authorList>
    </citation>
    <scope>NUCLEOTIDE SEQUENCE</scope>
    <source>
        <strain evidence="2">NBRC 12245</strain>
    </source>
</reference>
<organism evidence="2 3">
    <name type="scientific">Actinoplanes auranticolor</name>
    <dbReference type="NCBI Taxonomy" id="47988"/>
    <lineage>
        <taxon>Bacteria</taxon>
        <taxon>Bacillati</taxon>
        <taxon>Actinomycetota</taxon>
        <taxon>Actinomycetes</taxon>
        <taxon>Micromonosporales</taxon>
        <taxon>Micromonosporaceae</taxon>
        <taxon>Actinoplanes</taxon>
    </lineage>
</organism>
<name>A0A919S886_9ACTN</name>
<dbReference type="EMBL" id="BOQL01000021">
    <property type="protein sequence ID" value="GIM66702.1"/>
    <property type="molecule type" value="Genomic_DNA"/>
</dbReference>
<sequence length="191" mass="19333">MSSEGYGPAPRTAGTRYCRAGRGRGAPGRGAFVARHSADGIVLVKCWRPPEPQPSAQGRRGRAVFTVAVAALATTMTLLLAGVPTGQPDTGPCAARASVEAYAGGHLLRLRAEPGAGSATLVHLCAGDSIGRVRSWAISIKGDDRTAAVQRVADRVALASVPIGPGTAAVAVTVVPESGQSLTFTAPVTSP</sequence>
<feature type="region of interest" description="Disordered" evidence="1">
    <location>
        <begin position="1"/>
        <end position="21"/>
    </location>
</feature>
<gene>
    <name evidence="2" type="ORF">Aau02nite_24060</name>
</gene>